<protein>
    <submittedName>
        <fullName evidence="1">Uncharacterized protein</fullName>
    </submittedName>
</protein>
<keyword evidence="2" id="KW-1185">Reference proteome</keyword>
<gene>
    <name evidence="1" type="ORF">COCCADRAFT_35377</name>
</gene>
<dbReference type="AlphaFoldDB" id="W6Y667"/>
<dbReference type="GeneID" id="19147982"/>
<dbReference type="HOGENOM" id="CLU_1948466_0_0_1"/>
<name>W6Y667_COCC2</name>
<reference evidence="1 2" key="1">
    <citation type="journal article" date="2013" name="PLoS Genet.">
        <title>Comparative genome structure, secondary metabolite, and effector coding capacity across Cochliobolus pathogens.</title>
        <authorList>
            <person name="Condon B.J."/>
            <person name="Leng Y."/>
            <person name="Wu D."/>
            <person name="Bushley K.E."/>
            <person name="Ohm R.A."/>
            <person name="Otillar R."/>
            <person name="Martin J."/>
            <person name="Schackwitz W."/>
            <person name="Grimwood J."/>
            <person name="MohdZainudin N."/>
            <person name="Xue C."/>
            <person name="Wang R."/>
            <person name="Manning V.A."/>
            <person name="Dhillon B."/>
            <person name="Tu Z.J."/>
            <person name="Steffenson B.J."/>
            <person name="Salamov A."/>
            <person name="Sun H."/>
            <person name="Lowry S."/>
            <person name="LaButti K."/>
            <person name="Han J."/>
            <person name="Copeland A."/>
            <person name="Lindquist E."/>
            <person name="Barry K."/>
            <person name="Schmutz J."/>
            <person name="Baker S.E."/>
            <person name="Ciuffetti L.M."/>
            <person name="Grigoriev I.V."/>
            <person name="Zhong S."/>
            <person name="Turgeon B.G."/>
        </authorList>
    </citation>
    <scope>NUCLEOTIDE SEQUENCE [LARGE SCALE GENOMIC DNA]</scope>
    <source>
        <strain evidence="1 2">26-R-13</strain>
    </source>
</reference>
<accession>W6Y667</accession>
<dbReference type="KEGG" id="bze:COCCADRAFT_35377"/>
<sequence length="129" mass="14338">MAGGEVGLHGECGLRRRRGAVAPTSRFAEKGKSADYRLKTRLSSSMALCACIRIHSWAGNHFKQLRLCKSGVGQDGIVTIPDQMFVIARQALAHTHFSASRLLMWPTVFLGKRLNLDKATVWWRESSLV</sequence>
<dbReference type="Proteomes" id="UP000053841">
    <property type="component" value="Unassembled WGS sequence"/>
</dbReference>
<evidence type="ECO:0000313" key="1">
    <source>
        <dbReference type="EMBL" id="EUC35032.1"/>
    </source>
</evidence>
<dbReference type="EMBL" id="KI964581">
    <property type="protein sequence ID" value="EUC35032.1"/>
    <property type="molecule type" value="Genomic_DNA"/>
</dbReference>
<dbReference type="OrthoDB" id="10430207at2759"/>
<dbReference type="RefSeq" id="XP_007710648.1">
    <property type="nucleotide sequence ID" value="XM_007712458.1"/>
</dbReference>
<proteinExistence type="predicted"/>
<organism evidence="1 2">
    <name type="scientific">Cochliobolus carbonum (strain 26-R-13)</name>
    <name type="common">Maize leaf spot fungus</name>
    <name type="synonym">Bipolaris zeicola</name>
    <dbReference type="NCBI Taxonomy" id="930089"/>
    <lineage>
        <taxon>Eukaryota</taxon>
        <taxon>Fungi</taxon>
        <taxon>Dikarya</taxon>
        <taxon>Ascomycota</taxon>
        <taxon>Pezizomycotina</taxon>
        <taxon>Dothideomycetes</taxon>
        <taxon>Pleosporomycetidae</taxon>
        <taxon>Pleosporales</taxon>
        <taxon>Pleosporineae</taxon>
        <taxon>Pleosporaceae</taxon>
        <taxon>Bipolaris</taxon>
    </lineage>
</organism>
<evidence type="ECO:0000313" key="2">
    <source>
        <dbReference type="Proteomes" id="UP000053841"/>
    </source>
</evidence>